<keyword evidence="2" id="KW-1185">Reference proteome</keyword>
<dbReference type="Proteomes" id="UP001281147">
    <property type="component" value="Unassembled WGS sequence"/>
</dbReference>
<dbReference type="EMBL" id="JAUTXU010000153">
    <property type="protein sequence ID" value="KAK3703340.1"/>
    <property type="molecule type" value="Genomic_DNA"/>
</dbReference>
<comment type="caution">
    <text evidence="1">The sequence shown here is derived from an EMBL/GenBank/DDBJ whole genome shotgun (WGS) entry which is preliminary data.</text>
</comment>
<evidence type="ECO:0000313" key="2">
    <source>
        <dbReference type="Proteomes" id="UP001281147"/>
    </source>
</evidence>
<organism evidence="1 2">
    <name type="scientific">Vermiconidia calcicola</name>
    <dbReference type="NCBI Taxonomy" id="1690605"/>
    <lineage>
        <taxon>Eukaryota</taxon>
        <taxon>Fungi</taxon>
        <taxon>Dikarya</taxon>
        <taxon>Ascomycota</taxon>
        <taxon>Pezizomycotina</taxon>
        <taxon>Dothideomycetes</taxon>
        <taxon>Dothideomycetidae</taxon>
        <taxon>Mycosphaerellales</taxon>
        <taxon>Extremaceae</taxon>
        <taxon>Vermiconidia</taxon>
    </lineage>
</organism>
<accession>A0ACC3MUY9</accession>
<reference evidence="1" key="1">
    <citation type="submission" date="2023-07" db="EMBL/GenBank/DDBJ databases">
        <title>Black Yeasts Isolated from many extreme environments.</title>
        <authorList>
            <person name="Coleine C."/>
            <person name="Stajich J.E."/>
            <person name="Selbmann L."/>
        </authorList>
    </citation>
    <scope>NUCLEOTIDE SEQUENCE</scope>
    <source>
        <strain evidence="1">CCFEE 5714</strain>
    </source>
</reference>
<sequence length="225" mass="24692">MDHPCIAPGYLLWPYAITDTKQFDHFLDSFIHGVDALEEQERSIAKSQTFTTTETSAMTQALLNTAKALTGFLVSISLLSPMPRSASSQNAQRAETMWLNTVATELRVQCHRYSLVVMRITGAMQRKLMLSQPKQKVQEVETCTKRPEDCNEPKELSPGFGISPTESTHTGTSAQSWWSRHTPTSPTGSVSSLGSGRDDEIWKLLGCATVRGDALASGWSPLNGS</sequence>
<protein>
    <submittedName>
        <fullName evidence="1">Uncharacterized protein</fullName>
    </submittedName>
</protein>
<evidence type="ECO:0000313" key="1">
    <source>
        <dbReference type="EMBL" id="KAK3703340.1"/>
    </source>
</evidence>
<gene>
    <name evidence="1" type="ORF">LTR37_014552</name>
</gene>
<name>A0ACC3MUY9_9PEZI</name>
<proteinExistence type="predicted"/>